<evidence type="ECO:0000313" key="7">
    <source>
        <dbReference type="EMBL" id="GAV74712.1"/>
    </source>
</evidence>
<organism evidence="7 8">
    <name type="scientific">Cephalotus follicularis</name>
    <name type="common">Albany pitcher plant</name>
    <dbReference type="NCBI Taxonomy" id="3775"/>
    <lineage>
        <taxon>Eukaryota</taxon>
        <taxon>Viridiplantae</taxon>
        <taxon>Streptophyta</taxon>
        <taxon>Embryophyta</taxon>
        <taxon>Tracheophyta</taxon>
        <taxon>Spermatophyta</taxon>
        <taxon>Magnoliopsida</taxon>
        <taxon>eudicotyledons</taxon>
        <taxon>Gunneridae</taxon>
        <taxon>Pentapetalae</taxon>
        <taxon>rosids</taxon>
        <taxon>fabids</taxon>
        <taxon>Oxalidales</taxon>
        <taxon>Cephalotaceae</taxon>
        <taxon>Cephalotus</taxon>
    </lineage>
</organism>
<evidence type="ECO:0000256" key="2">
    <source>
        <dbReference type="ARBA" id="ARBA00023125"/>
    </source>
</evidence>
<reference evidence="8" key="1">
    <citation type="submission" date="2016-04" db="EMBL/GenBank/DDBJ databases">
        <title>Cephalotus genome sequencing.</title>
        <authorList>
            <person name="Fukushima K."/>
            <person name="Hasebe M."/>
            <person name="Fang X."/>
        </authorList>
    </citation>
    <scope>NUCLEOTIDE SEQUENCE [LARGE SCALE GENOMIC DNA]</scope>
    <source>
        <strain evidence="8">cv. St1</strain>
    </source>
</reference>
<accession>A0A1Q3C3R1</accession>
<dbReference type="Gene3D" id="2.170.150.80">
    <property type="entry name" value="NAC domain"/>
    <property type="match status" value="1"/>
</dbReference>
<dbReference type="InParanoid" id="A0A1Q3C3R1"/>
<dbReference type="PROSITE" id="PS51005">
    <property type="entry name" value="NAC"/>
    <property type="match status" value="1"/>
</dbReference>
<comment type="caution">
    <text evidence="7">The sequence shown here is derived from an EMBL/GenBank/DDBJ whole genome shotgun (WGS) entry which is preliminary data.</text>
</comment>
<keyword evidence="2" id="KW-0238">DNA-binding</keyword>
<evidence type="ECO:0000256" key="5">
    <source>
        <dbReference type="SAM" id="MobiDB-lite"/>
    </source>
</evidence>
<dbReference type="Proteomes" id="UP000187406">
    <property type="component" value="Unassembled WGS sequence"/>
</dbReference>
<dbReference type="STRING" id="3775.A0A1Q3C3R1"/>
<dbReference type="InterPro" id="IPR036093">
    <property type="entry name" value="NAC_dom_sf"/>
</dbReference>
<dbReference type="OrthoDB" id="1871428at2759"/>
<dbReference type="GO" id="GO:0006355">
    <property type="term" value="P:regulation of DNA-templated transcription"/>
    <property type="evidence" value="ECO:0007669"/>
    <property type="project" value="InterPro"/>
</dbReference>
<keyword evidence="8" id="KW-1185">Reference proteome</keyword>
<feature type="compositionally biased region" description="Polar residues" evidence="5">
    <location>
        <begin position="211"/>
        <end position="229"/>
    </location>
</feature>
<feature type="domain" description="NAC" evidence="6">
    <location>
        <begin position="14"/>
        <end position="171"/>
    </location>
</feature>
<dbReference type="PANTHER" id="PTHR31744:SF93">
    <property type="entry name" value="NAC DOMAIN-CONTAINING PROTEIN"/>
    <property type="match status" value="1"/>
</dbReference>
<gene>
    <name evidence="7" type="ORF">CFOL_v3_18192</name>
</gene>
<sequence>MDKLNFIRDGMIRLPPGFRFQPTDEEIVFQYLKRKVFSCPLPASIIPEIDVWKHDPWDLPGNLEEERYFFSNTEAKYRSGNRINRATTSGYWKSSGVHKPIASSRNDVVGIKKTLIFYKGKSPNASKTDWIMHEYRLRTAGTIACNFPKRTSTQQVLDQMDNWVLCRIFWKKKCTQNDDEIVDSSKDDNILIGHINLVPVSSSSSSSSSSITPSDSDNEESSCNILPTF</sequence>
<name>A0A1Q3C3R1_CEPFO</name>
<dbReference type="GO" id="GO:0003677">
    <property type="term" value="F:DNA binding"/>
    <property type="evidence" value="ECO:0007669"/>
    <property type="project" value="UniProtKB-KW"/>
</dbReference>
<proteinExistence type="predicted"/>
<dbReference type="PANTHER" id="PTHR31744">
    <property type="entry name" value="PROTEIN CUP-SHAPED COTYLEDON 2-RELATED"/>
    <property type="match status" value="1"/>
</dbReference>
<evidence type="ECO:0000259" key="6">
    <source>
        <dbReference type="PROSITE" id="PS51005"/>
    </source>
</evidence>
<evidence type="ECO:0000256" key="4">
    <source>
        <dbReference type="ARBA" id="ARBA00023242"/>
    </source>
</evidence>
<keyword evidence="4" id="KW-0539">Nucleus</keyword>
<feature type="compositionally biased region" description="Low complexity" evidence="5">
    <location>
        <begin position="201"/>
        <end position="210"/>
    </location>
</feature>
<protein>
    <submittedName>
        <fullName evidence="7">NAM domain-containing protein</fullName>
    </submittedName>
</protein>
<keyword evidence="3" id="KW-0804">Transcription</keyword>
<dbReference type="EMBL" id="BDDD01001262">
    <property type="protein sequence ID" value="GAV74712.1"/>
    <property type="molecule type" value="Genomic_DNA"/>
</dbReference>
<dbReference type="SUPFAM" id="SSF101941">
    <property type="entry name" value="NAC domain"/>
    <property type="match status" value="1"/>
</dbReference>
<evidence type="ECO:0000313" key="8">
    <source>
        <dbReference type="Proteomes" id="UP000187406"/>
    </source>
</evidence>
<evidence type="ECO:0000256" key="3">
    <source>
        <dbReference type="ARBA" id="ARBA00023163"/>
    </source>
</evidence>
<evidence type="ECO:0000256" key="1">
    <source>
        <dbReference type="ARBA" id="ARBA00023015"/>
    </source>
</evidence>
<dbReference type="AlphaFoldDB" id="A0A1Q3C3R1"/>
<dbReference type="Pfam" id="PF02365">
    <property type="entry name" value="NAM"/>
    <property type="match status" value="1"/>
</dbReference>
<feature type="region of interest" description="Disordered" evidence="5">
    <location>
        <begin position="200"/>
        <end position="229"/>
    </location>
</feature>
<dbReference type="InterPro" id="IPR003441">
    <property type="entry name" value="NAC-dom"/>
</dbReference>
<keyword evidence="1" id="KW-0805">Transcription regulation</keyword>